<evidence type="ECO:0000256" key="3">
    <source>
        <dbReference type="ARBA" id="ARBA00016463"/>
    </source>
</evidence>
<evidence type="ECO:0000256" key="1">
    <source>
        <dbReference type="ARBA" id="ARBA00004141"/>
    </source>
</evidence>
<dbReference type="GO" id="GO:0017004">
    <property type="term" value="P:cytochrome complex assembly"/>
    <property type="evidence" value="ECO:0007669"/>
    <property type="project" value="UniProtKB-KW"/>
</dbReference>
<comment type="caution">
    <text evidence="10">The sequence shown here is derived from an EMBL/GenBank/DDBJ whole genome shotgun (WGS) entry which is preliminary data.</text>
</comment>
<feature type="transmembrane region" description="Helical" evidence="8">
    <location>
        <begin position="280"/>
        <end position="300"/>
    </location>
</feature>
<evidence type="ECO:0000256" key="2">
    <source>
        <dbReference type="ARBA" id="ARBA00005840"/>
    </source>
</evidence>
<keyword evidence="6 8" id="KW-1133">Transmembrane helix</keyword>
<organism evidence="10 11">
    <name type="scientific">Candidatus Chloroploca asiatica</name>
    <dbReference type="NCBI Taxonomy" id="1506545"/>
    <lineage>
        <taxon>Bacteria</taxon>
        <taxon>Bacillati</taxon>
        <taxon>Chloroflexota</taxon>
        <taxon>Chloroflexia</taxon>
        <taxon>Chloroflexales</taxon>
        <taxon>Chloroflexineae</taxon>
        <taxon>Oscillochloridaceae</taxon>
        <taxon>Candidatus Chloroploca</taxon>
    </lineage>
</organism>
<evidence type="ECO:0000256" key="4">
    <source>
        <dbReference type="ARBA" id="ARBA00022692"/>
    </source>
</evidence>
<dbReference type="OrthoDB" id="9814290at2"/>
<dbReference type="InterPro" id="IPR002541">
    <property type="entry name" value="Cyt_c_assembly"/>
</dbReference>
<evidence type="ECO:0000256" key="6">
    <source>
        <dbReference type="ARBA" id="ARBA00022989"/>
    </source>
</evidence>
<protein>
    <recommendedName>
        <fullName evidence="3">Heme exporter protein C</fullName>
    </recommendedName>
</protein>
<evidence type="ECO:0000259" key="9">
    <source>
        <dbReference type="Pfam" id="PF01578"/>
    </source>
</evidence>
<comment type="subcellular location">
    <subcellularLocation>
        <location evidence="1">Membrane</location>
        <topology evidence="1">Multi-pass membrane protein</topology>
    </subcellularLocation>
</comment>
<feature type="transmembrane region" description="Helical" evidence="8">
    <location>
        <begin position="115"/>
        <end position="133"/>
    </location>
</feature>
<proteinExistence type="inferred from homology"/>
<keyword evidence="5" id="KW-0201">Cytochrome c-type biogenesis</keyword>
<feature type="transmembrane region" description="Helical" evidence="8">
    <location>
        <begin position="48"/>
        <end position="67"/>
    </location>
</feature>
<reference evidence="10 11" key="1">
    <citation type="submission" date="2016-05" db="EMBL/GenBank/DDBJ databases">
        <authorList>
            <person name="Lavstsen T."/>
            <person name="Jespersen J.S."/>
        </authorList>
    </citation>
    <scope>NUCLEOTIDE SEQUENCE [LARGE SCALE GENOMIC DNA]</scope>
    <source>
        <strain evidence="10 11">B7-9</strain>
    </source>
</reference>
<dbReference type="PANTHER" id="PTHR30071:SF1">
    <property type="entry name" value="CYTOCHROME B_B6 PROTEIN-RELATED"/>
    <property type="match status" value="1"/>
</dbReference>
<dbReference type="Proteomes" id="UP000220922">
    <property type="component" value="Unassembled WGS sequence"/>
</dbReference>
<dbReference type="GO" id="GO:0005886">
    <property type="term" value="C:plasma membrane"/>
    <property type="evidence" value="ECO:0007669"/>
    <property type="project" value="TreeGrafter"/>
</dbReference>
<keyword evidence="7 8" id="KW-0472">Membrane</keyword>
<comment type="similarity">
    <text evidence="2">Belongs to the CcmC/CycZ/HelC family.</text>
</comment>
<evidence type="ECO:0000256" key="8">
    <source>
        <dbReference type="SAM" id="Phobius"/>
    </source>
</evidence>
<name>A0A2H3KZ46_9CHLR</name>
<dbReference type="InterPro" id="IPR003557">
    <property type="entry name" value="Cyt_c_biogenesis_CcmC"/>
</dbReference>
<sequence>MVQQMAQVGKLLIGLWMAGVTIVMFLVIPQYEGLGNAGRIIIMHVPTAWVSVLAFAISAIFSGLYLWKRNPTYDDYAVAAAEGGFLFTALATVTGMIFSQVVWGIYWNWDPRQTSIFVLLLIYAALFALRSAIDDVQRRRQLSAVYSLFAFVTVPFLIFVAPRIADSTLHPNCVFIQGSTCDGITLDVGKIGLLGDRKIQLIALEREGDLVTAEVIVSEPGLSSETTLRPSFNLATGTMADRPEFPGVRYQLGLEYVDPSITSGLLNIEAPGTGVLDNRITLFTFLASIAGFTALFFWMLNLRANLLGLQWALAQRDGGRV</sequence>
<feature type="transmembrane region" description="Helical" evidence="8">
    <location>
        <begin position="12"/>
        <end position="28"/>
    </location>
</feature>
<evidence type="ECO:0000313" key="10">
    <source>
        <dbReference type="EMBL" id="PDW00895.1"/>
    </source>
</evidence>
<dbReference type="InterPro" id="IPR045062">
    <property type="entry name" value="Cyt_c_biogenesis_CcsA/CcmC"/>
</dbReference>
<dbReference type="GO" id="GO:0015232">
    <property type="term" value="F:heme transmembrane transporter activity"/>
    <property type="evidence" value="ECO:0007669"/>
    <property type="project" value="InterPro"/>
</dbReference>
<dbReference type="AlphaFoldDB" id="A0A2H3KZ46"/>
<feature type="transmembrane region" description="Helical" evidence="8">
    <location>
        <begin position="79"/>
        <end position="103"/>
    </location>
</feature>
<dbReference type="PRINTS" id="PR01386">
    <property type="entry name" value="CCMCBIOGNSIS"/>
</dbReference>
<dbReference type="EMBL" id="LYXE01000024">
    <property type="protein sequence ID" value="PDW00895.1"/>
    <property type="molecule type" value="Genomic_DNA"/>
</dbReference>
<keyword evidence="4 8" id="KW-0812">Transmembrane</keyword>
<dbReference type="RefSeq" id="WP_097650721.1">
    <property type="nucleotide sequence ID" value="NZ_LYXE01000024.1"/>
</dbReference>
<dbReference type="Pfam" id="PF01578">
    <property type="entry name" value="Cytochrom_C_asm"/>
    <property type="match status" value="1"/>
</dbReference>
<evidence type="ECO:0000256" key="7">
    <source>
        <dbReference type="ARBA" id="ARBA00023136"/>
    </source>
</evidence>
<gene>
    <name evidence="10" type="ORF">A9Q02_08505</name>
</gene>
<dbReference type="GO" id="GO:0020037">
    <property type="term" value="F:heme binding"/>
    <property type="evidence" value="ECO:0007669"/>
    <property type="project" value="InterPro"/>
</dbReference>
<keyword evidence="11" id="KW-1185">Reference proteome</keyword>
<feature type="transmembrane region" description="Helical" evidence="8">
    <location>
        <begin position="145"/>
        <end position="165"/>
    </location>
</feature>
<accession>A0A2H3KZ46</accession>
<evidence type="ECO:0000256" key="5">
    <source>
        <dbReference type="ARBA" id="ARBA00022748"/>
    </source>
</evidence>
<dbReference type="PANTHER" id="PTHR30071">
    <property type="entry name" value="HEME EXPORTER PROTEIN C"/>
    <property type="match status" value="1"/>
</dbReference>
<evidence type="ECO:0000313" key="11">
    <source>
        <dbReference type="Proteomes" id="UP000220922"/>
    </source>
</evidence>
<feature type="domain" description="Cytochrome c assembly protein" evidence="9">
    <location>
        <begin position="29"/>
        <end position="160"/>
    </location>
</feature>